<keyword evidence="4" id="KW-1185">Reference proteome</keyword>
<feature type="compositionally biased region" description="Polar residues" evidence="1">
    <location>
        <begin position="20"/>
        <end position="33"/>
    </location>
</feature>
<feature type="compositionally biased region" description="Basic and acidic residues" evidence="1">
    <location>
        <begin position="112"/>
        <end position="138"/>
    </location>
</feature>
<feature type="region of interest" description="Disordered" evidence="1">
    <location>
        <begin position="19"/>
        <end position="154"/>
    </location>
</feature>
<dbReference type="HOGENOM" id="CLU_867161_0_0_1"/>
<evidence type="ECO:0000259" key="2">
    <source>
        <dbReference type="Pfam" id="PF15963"/>
    </source>
</evidence>
<feature type="compositionally biased region" description="Acidic residues" evidence="1">
    <location>
        <begin position="80"/>
        <end position="95"/>
    </location>
</feature>
<dbReference type="CDD" id="cd00167">
    <property type="entry name" value="SANT"/>
    <property type="match status" value="1"/>
</dbReference>
<dbReference type="PANTHER" id="PTHR22929">
    <property type="entry name" value="RNA POLYMERASE III TRANSCRIPTION INITIATION FACTOR B"/>
    <property type="match status" value="1"/>
</dbReference>
<feature type="domain" description="Transcription factor TFIIIB component B'' Myb" evidence="2">
    <location>
        <begin position="238"/>
        <end position="319"/>
    </location>
</feature>
<dbReference type="GO" id="GO:0001156">
    <property type="term" value="F:TFIIIC-class transcription factor complex binding"/>
    <property type="evidence" value="ECO:0000318"/>
    <property type="project" value="GO_Central"/>
</dbReference>
<dbReference type="InParanoid" id="A0A061FHQ9"/>
<evidence type="ECO:0000313" key="3">
    <source>
        <dbReference type="EMBL" id="EOY14014.1"/>
    </source>
</evidence>
<dbReference type="OMA" id="EPTHNAN"/>
<dbReference type="InterPro" id="IPR001005">
    <property type="entry name" value="SANT/Myb"/>
</dbReference>
<dbReference type="Proteomes" id="UP000026915">
    <property type="component" value="Chromosome 7"/>
</dbReference>
<reference evidence="3 4" key="1">
    <citation type="journal article" date="2013" name="Genome Biol.">
        <title>The genome sequence of the most widely cultivated cacao type and its use to identify candidate genes regulating pod color.</title>
        <authorList>
            <person name="Motamayor J.C."/>
            <person name="Mockaitis K."/>
            <person name="Schmutz J."/>
            <person name="Haiminen N."/>
            <person name="Iii D.L."/>
            <person name="Cornejo O."/>
            <person name="Findley S.D."/>
            <person name="Zheng P."/>
            <person name="Utro F."/>
            <person name="Royaert S."/>
            <person name="Saski C."/>
            <person name="Jenkins J."/>
            <person name="Podicheti R."/>
            <person name="Zhao M."/>
            <person name="Scheffler B.E."/>
            <person name="Stack J.C."/>
            <person name="Feltus F.A."/>
            <person name="Mustiga G.M."/>
            <person name="Amores F."/>
            <person name="Phillips W."/>
            <person name="Marelli J.P."/>
            <person name="May G.D."/>
            <person name="Shapiro H."/>
            <person name="Ma J."/>
            <person name="Bustamante C.D."/>
            <person name="Schnell R.J."/>
            <person name="Main D."/>
            <person name="Gilbert D."/>
            <person name="Parida L."/>
            <person name="Kuhn D.N."/>
        </authorList>
    </citation>
    <scope>NUCLEOTIDE SEQUENCE [LARGE SCALE GENOMIC DNA]</scope>
    <source>
        <strain evidence="4">cv. Matina 1-6</strain>
    </source>
</reference>
<dbReference type="SUPFAM" id="SSF46689">
    <property type="entry name" value="Homeodomain-like"/>
    <property type="match status" value="1"/>
</dbReference>
<organism evidence="3 4">
    <name type="scientific">Theobroma cacao</name>
    <name type="common">Cacao</name>
    <name type="synonym">Cocoa</name>
    <dbReference type="NCBI Taxonomy" id="3641"/>
    <lineage>
        <taxon>Eukaryota</taxon>
        <taxon>Viridiplantae</taxon>
        <taxon>Streptophyta</taxon>
        <taxon>Embryophyta</taxon>
        <taxon>Tracheophyta</taxon>
        <taxon>Spermatophyta</taxon>
        <taxon>Magnoliopsida</taxon>
        <taxon>eudicotyledons</taxon>
        <taxon>Gunneridae</taxon>
        <taxon>Pentapetalae</taxon>
        <taxon>rosids</taxon>
        <taxon>malvids</taxon>
        <taxon>Malvales</taxon>
        <taxon>Malvaceae</taxon>
        <taxon>Byttnerioideae</taxon>
        <taxon>Theobroma</taxon>
    </lineage>
</organism>
<accession>A0A061FHQ9</accession>
<name>A0A061FHQ9_THECC</name>
<dbReference type="GO" id="GO:0000126">
    <property type="term" value="C:transcription factor TFIIIB complex"/>
    <property type="evidence" value="ECO:0000318"/>
    <property type="project" value="GO_Central"/>
</dbReference>
<evidence type="ECO:0000256" key="1">
    <source>
        <dbReference type="SAM" id="MobiDB-lite"/>
    </source>
</evidence>
<dbReference type="AlphaFoldDB" id="A0A061FHQ9"/>
<dbReference type="STRING" id="3641.A0A061FHQ9"/>
<dbReference type="Pfam" id="PF15963">
    <property type="entry name" value="Myb_DNA-bind_7"/>
    <property type="match status" value="1"/>
</dbReference>
<keyword evidence="3" id="KW-0371">Homeobox</keyword>
<dbReference type="InterPro" id="IPR009057">
    <property type="entry name" value="Homeodomain-like_sf"/>
</dbReference>
<gene>
    <name evidence="3" type="ORF">TCM_033027</name>
</gene>
<dbReference type="Gramene" id="EOY14014">
    <property type="protein sequence ID" value="EOY14014"/>
    <property type="gene ID" value="TCM_033027"/>
</dbReference>
<feature type="compositionally biased region" description="Basic residues" evidence="1">
    <location>
        <begin position="145"/>
        <end position="154"/>
    </location>
</feature>
<dbReference type="GO" id="GO:0070898">
    <property type="term" value="P:RNA polymerase III preinitiation complex assembly"/>
    <property type="evidence" value="ECO:0000318"/>
    <property type="project" value="GO_Central"/>
</dbReference>
<dbReference type="GO" id="GO:0003677">
    <property type="term" value="F:DNA binding"/>
    <property type="evidence" value="ECO:0007669"/>
    <property type="project" value="UniProtKB-KW"/>
</dbReference>
<proteinExistence type="predicted"/>
<sequence length="321" mass="36862">MFLACLKKVSSNIRQRKASLVSNLSQKPKQSSIGEEENENDKATKQLRKQVTSPQIVVDHEDGTCNDDGPAAGLPGSSAIDEDKDDDGNYDDEYNVESSFPMRRTSRRSKKPVAENEKPLRKLKTADEKQAQKHEKTNEASVQPRPKKFSHSTRKKRRFVDKSLLHITEDEIDFAKVALKYIILFADYKEQLACSKTFHAENANNEENSLASEQDQGFTDDQVNSRAQSSSFCLNYQSYMDKEPTARWSNKTELFYRAIQQFGPDFLVIQQLFTGRSRHQIKLKFKNEERQYPLRLSEALASCADDHTYFEMVIEQLQQVS</sequence>
<dbReference type="EMBL" id="CM001885">
    <property type="protein sequence ID" value="EOY14014.1"/>
    <property type="molecule type" value="Genomic_DNA"/>
</dbReference>
<dbReference type="InterPro" id="IPR039467">
    <property type="entry name" value="TFIIIB_B''_Myb"/>
</dbReference>
<dbReference type="eggNOG" id="KOG2009">
    <property type="taxonomic scope" value="Eukaryota"/>
</dbReference>
<protein>
    <submittedName>
        <fullName evidence="3">Homeodomain superfamily protein</fullName>
    </submittedName>
</protein>
<dbReference type="PANTHER" id="PTHR22929:SF0">
    <property type="entry name" value="TRANSCRIPTION FACTOR TFIIIB COMPONENT B'' HOMOLOG"/>
    <property type="match status" value="1"/>
</dbReference>
<evidence type="ECO:0000313" key="4">
    <source>
        <dbReference type="Proteomes" id="UP000026915"/>
    </source>
</evidence>
<keyword evidence="3" id="KW-0238">DNA-binding</keyword>